<dbReference type="OrthoDB" id="2305901at2759"/>
<organism evidence="1 2">
    <name type="scientific">Aureobasidium subglaciale (strain EXF-2481)</name>
    <name type="common">Aureobasidium pullulans var. subglaciale</name>
    <dbReference type="NCBI Taxonomy" id="1043005"/>
    <lineage>
        <taxon>Eukaryota</taxon>
        <taxon>Fungi</taxon>
        <taxon>Dikarya</taxon>
        <taxon>Ascomycota</taxon>
        <taxon>Pezizomycotina</taxon>
        <taxon>Dothideomycetes</taxon>
        <taxon>Dothideomycetidae</taxon>
        <taxon>Dothideales</taxon>
        <taxon>Saccotheciaceae</taxon>
        <taxon>Aureobasidium</taxon>
    </lineage>
</organism>
<dbReference type="SUPFAM" id="SSF52047">
    <property type="entry name" value="RNI-like"/>
    <property type="match status" value="1"/>
</dbReference>
<dbReference type="GeneID" id="25370848"/>
<accession>A0A074Y152</accession>
<dbReference type="Gene3D" id="3.80.10.10">
    <property type="entry name" value="Ribonuclease Inhibitor"/>
    <property type="match status" value="1"/>
</dbReference>
<dbReference type="InParanoid" id="A0A074Y152"/>
<dbReference type="AlphaFoldDB" id="A0A074Y152"/>
<dbReference type="EMBL" id="KL584777">
    <property type="protein sequence ID" value="KEQ91533.1"/>
    <property type="molecule type" value="Genomic_DNA"/>
</dbReference>
<evidence type="ECO:0000313" key="1">
    <source>
        <dbReference type="EMBL" id="KEQ91533.1"/>
    </source>
</evidence>
<gene>
    <name evidence="1" type="ORF">AUEXF2481DRAFT_701778</name>
</gene>
<dbReference type="RefSeq" id="XP_013340085.1">
    <property type="nucleotide sequence ID" value="XM_013484631.1"/>
</dbReference>
<dbReference type="InterPro" id="IPR032675">
    <property type="entry name" value="LRR_dom_sf"/>
</dbReference>
<keyword evidence="2" id="KW-1185">Reference proteome</keyword>
<evidence type="ECO:0008006" key="3">
    <source>
        <dbReference type="Google" id="ProtNLM"/>
    </source>
</evidence>
<evidence type="ECO:0000313" key="2">
    <source>
        <dbReference type="Proteomes" id="UP000030641"/>
    </source>
</evidence>
<proteinExistence type="predicted"/>
<name>A0A074Y152_AURSE</name>
<reference evidence="1 2" key="1">
    <citation type="journal article" date="2014" name="BMC Genomics">
        <title>Genome sequencing of four Aureobasidium pullulans varieties: biotechnological potential, stress tolerance, and description of new species.</title>
        <authorList>
            <person name="Gostin Ar C."/>
            <person name="Ohm R.A."/>
            <person name="Kogej T."/>
            <person name="Sonjak S."/>
            <person name="Turk M."/>
            <person name="Zajc J."/>
            <person name="Zalar P."/>
            <person name="Grube M."/>
            <person name="Sun H."/>
            <person name="Han J."/>
            <person name="Sharma A."/>
            <person name="Chiniquy J."/>
            <person name="Ngan C.Y."/>
            <person name="Lipzen A."/>
            <person name="Barry K."/>
            <person name="Grigoriev I.V."/>
            <person name="Gunde-Cimerman N."/>
        </authorList>
    </citation>
    <scope>NUCLEOTIDE SEQUENCE [LARGE SCALE GENOMIC DNA]</scope>
    <source>
        <strain evidence="1 2">EXF-2481</strain>
    </source>
</reference>
<dbReference type="Proteomes" id="UP000030641">
    <property type="component" value="Unassembled WGS sequence"/>
</dbReference>
<protein>
    <recommendedName>
        <fullName evidence="3">F-box domain-containing protein</fullName>
    </recommendedName>
</protein>
<sequence length="463" mass="51243">MPDPLMTAMAQVDHTNTRPLPVLPAEIIARILDFVSNDKPTLVSVACANRVMFEQAIRYLWSDVGPDNKQVGRMLRARDGRLQVYAAQITKLSFEISSVSLLPPLNNIPLPLPQYLDITYDGVQDPRRPPTSLVGCHVLLNHLIVPTLKGLYLHRPMPSVGNFSTGNFLPRLADECVGLEELRIASAVTGATPSELVKLLDSCQRLDQLWLATADTDNLIDESSFKHVASHPCLTTATIHSDTSACFGMKIEAESLIMILPHVPGIQWLLTVLGPTSIFNALRYHDQLSHLIIEYPQEHHLSANDFAALAHLTSLRRLDIRGQDTEDLTDVHADIYCNSALINTVAALFNLEILNPNIKFASWDMELLVSMGISCRSLSTLIVCGAFDVLVLDGITAMVLFSELLSLELSCLYDFAGSPRVNDRVKKLVSIIKYHAPKLETFKSAGNEFSKLVQTTWGDLKEN</sequence>
<dbReference type="HOGENOM" id="CLU_590485_0_0_1"/>